<feature type="chain" id="PRO_5046738966" description="Mid2 domain-containing protein" evidence="3">
    <location>
        <begin position="27"/>
        <end position="383"/>
    </location>
</feature>
<evidence type="ECO:0000256" key="3">
    <source>
        <dbReference type="SAM" id="SignalP"/>
    </source>
</evidence>
<feature type="compositionally biased region" description="Polar residues" evidence="1">
    <location>
        <begin position="322"/>
        <end position="338"/>
    </location>
</feature>
<protein>
    <recommendedName>
        <fullName evidence="6">Mid2 domain-containing protein</fullName>
    </recommendedName>
</protein>
<reference evidence="4 5" key="1">
    <citation type="submission" date="2024-07" db="EMBL/GenBank/DDBJ databases">
        <title>Section-level genome sequencing and comparative genomics of Aspergillus sections Usti and Cavernicolus.</title>
        <authorList>
            <consortium name="Lawrence Berkeley National Laboratory"/>
            <person name="Nybo J.L."/>
            <person name="Vesth T.C."/>
            <person name="Theobald S."/>
            <person name="Frisvad J.C."/>
            <person name="Larsen T.O."/>
            <person name="Kjaerboelling I."/>
            <person name="Rothschild-Mancinelli K."/>
            <person name="Lyhne E.K."/>
            <person name="Kogle M.E."/>
            <person name="Barry K."/>
            <person name="Clum A."/>
            <person name="Na H."/>
            <person name="Ledsgaard L."/>
            <person name="Lin J."/>
            <person name="Lipzen A."/>
            <person name="Kuo A."/>
            <person name="Riley R."/>
            <person name="Mondo S."/>
            <person name="Labutti K."/>
            <person name="Haridas S."/>
            <person name="Pangalinan J."/>
            <person name="Salamov A.A."/>
            <person name="Simmons B.A."/>
            <person name="Magnuson J.K."/>
            <person name="Chen J."/>
            <person name="Drula E."/>
            <person name="Henrissat B."/>
            <person name="Wiebenga A."/>
            <person name="Lubbers R.J."/>
            <person name="Gomes A.C."/>
            <person name="Makela M.R."/>
            <person name="Stajich J."/>
            <person name="Grigoriev I.V."/>
            <person name="Mortensen U.H."/>
            <person name="De Vries R.P."/>
            <person name="Baker S.E."/>
            <person name="Andersen M.R."/>
        </authorList>
    </citation>
    <scope>NUCLEOTIDE SEQUENCE [LARGE SCALE GENOMIC DNA]</scope>
    <source>
        <strain evidence="4 5">CBS 123904</strain>
    </source>
</reference>
<keyword evidence="2" id="KW-0812">Transmembrane</keyword>
<name>A0ABR4J6H0_9EURO</name>
<gene>
    <name evidence="4" type="ORF">BJY01DRAFT_252451</name>
</gene>
<accession>A0ABR4J6H0</accession>
<feature type="signal peptide" evidence="3">
    <location>
        <begin position="1"/>
        <end position="26"/>
    </location>
</feature>
<feature type="region of interest" description="Disordered" evidence="1">
    <location>
        <begin position="282"/>
        <end position="302"/>
    </location>
</feature>
<comment type="caution">
    <text evidence="4">The sequence shown here is derived from an EMBL/GenBank/DDBJ whole genome shotgun (WGS) entry which is preliminary data.</text>
</comment>
<keyword evidence="3" id="KW-0732">Signal</keyword>
<evidence type="ECO:0000256" key="2">
    <source>
        <dbReference type="SAM" id="Phobius"/>
    </source>
</evidence>
<dbReference type="Proteomes" id="UP001610446">
    <property type="component" value="Unassembled WGS sequence"/>
</dbReference>
<organism evidence="4 5">
    <name type="scientific">Aspergillus pseudoustus</name>
    <dbReference type="NCBI Taxonomy" id="1810923"/>
    <lineage>
        <taxon>Eukaryota</taxon>
        <taxon>Fungi</taxon>
        <taxon>Dikarya</taxon>
        <taxon>Ascomycota</taxon>
        <taxon>Pezizomycotina</taxon>
        <taxon>Eurotiomycetes</taxon>
        <taxon>Eurotiomycetidae</taxon>
        <taxon>Eurotiales</taxon>
        <taxon>Aspergillaceae</taxon>
        <taxon>Aspergillus</taxon>
        <taxon>Aspergillus subgen. Nidulantes</taxon>
    </lineage>
</organism>
<proteinExistence type="predicted"/>
<feature type="region of interest" description="Disordered" evidence="1">
    <location>
        <begin position="185"/>
        <end position="245"/>
    </location>
</feature>
<feature type="region of interest" description="Disordered" evidence="1">
    <location>
        <begin position="322"/>
        <end position="383"/>
    </location>
</feature>
<feature type="compositionally biased region" description="Low complexity" evidence="1">
    <location>
        <begin position="228"/>
        <end position="245"/>
    </location>
</feature>
<keyword evidence="2" id="KW-1133">Transmembrane helix</keyword>
<keyword evidence="2" id="KW-0472">Membrane</keyword>
<feature type="compositionally biased region" description="Basic and acidic residues" evidence="1">
    <location>
        <begin position="366"/>
        <end position="376"/>
    </location>
</feature>
<evidence type="ECO:0000256" key="1">
    <source>
        <dbReference type="SAM" id="MobiDB-lite"/>
    </source>
</evidence>
<feature type="transmembrane region" description="Helical" evidence="2">
    <location>
        <begin position="248"/>
        <end position="274"/>
    </location>
</feature>
<feature type="compositionally biased region" description="Low complexity" evidence="1">
    <location>
        <begin position="192"/>
        <end position="203"/>
    </location>
</feature>
<evidence type="ECO:0000313" key="5">
    <source>
        <dbReference type="Proteomes" id="UP001610446"/>
    </source>
</evidence>
<dbReference type="EMBL" id="JBFXLU010000197">
    <property type="protein sequence ID" value="KAL2835644.1"/>
    <property type="molecule type" value="Genomic_DNA"/>
</dbReference>
<keyword evidence="5" id="KW-1185">Reference proteome</keyword>
<evidence type="ECO:0000313" key="4">
    <source>
        <dbReference type="EMBL" id="KAL2835644.1"/>
    </source>
</evidence>
<feature type="compositionally biased region" description="Polar residues" evidence="1">
    <location>
        <begin position="210"/>
        <end position="220"/>
    </location>
</feature>
<sequence>MATADRGVMRYPTILLLFILPSPAICLQHHTSLPRTTSVPSDGKSAPGPTQAPLAKRADAVPHNICGWFSGSGYDDSWEYYDTQSTCFWHSDYKIIGAPADLFPVITTCVGYQHETPADASTLQCLSALPYCLTVRYNPDYYAWFCTDTPDVTWTMEPTWSGLQTPIFFPIYTGSDGISTGIQYPAGYKSPTGTETTTGVTSTGEDENNEMSTSTATTTGGHLGDQPTTSTSSSSSSSSSRSRSSIPVGAIVGGVIGGLAVIGISGFAILFLIMRSRRSHERERDASGNAQNSPRPYQPPARPLDVQKAELDHQDTQVTLAVGQNGTGPSELLSSNPLPRSALHPSAYDHISPHGLWPTGDIPQEIDSREIPELDAPKYNQKL</sequence>
<evidence type="ECO:0008006" key="6">
    <source>
        <dbReference type="Google" id="ProtNLM"/>
    </source>
</evidence>